<dbReference type="Gene3D" id="3.30.450.40">
    <property type="match status" value="1"/>
</dbReference>
<evidence type="ECO:0000256" key="3">
    <source>
        <dbReference type="SAM" id="MobiDB-lite"/>
    </source>
</evidence>
<feature type="region of interest" description="Disordered" evidence="3">
    <location>
        <begin position="1"/>
        <end position="33"/>
    </location>
</feature>
<dbReference type="InterPro" id="IPR035965">
    <property type="entry name" value="PAS-like_dom_sf"/>
</dbReference>
<dbReference type="PANTHER" id="PTHR34236">
    <property type="entry name" value="DIMETHYL SULFOXIDE REDUCTASE TRANSCRIPTIONAL ACTIVATOR"/>
    <property type="match status" value="1"/>
</dbReference>
<dbReference type="AlphaFoldDB" id="D2S399"/>
<dbReference type="InterPro" id="IPR029016">
    <property type="entry name" value="GAF-like_dom_sf"/>
</dbReference>
<gene>
    <name evidence="6" type="ordered locus">Htur_5215</name>
</gene>
<accession>D2S399</accession>
<dbReference type="SUPFAM" id="SSF55785">
    <property type="entry name" value="PYP-like sensor domain (PAS domain)"/>
    <property type="match status" value="1"/>
</dbReference>
<dbReference type="Pfam" id="PF04967">
    <property type="entry name" value="HTH_10"/>
    <property type="match status" value="1"/>
</dbReference>
<name>D2S399_HALTV</name>
<dbReference type="InterPro" id="IPR003018">
    <property type="entry name" value="GAF"/>
</dbReference>
<dbReference type="eggNOG" id="arCOG06192">
    <property type="taxonomic scope" value="Archaea"/>
</dbReference>
<sequence length="677" mass="73804">MPPTTHEDDLEAVSDGRDESRAKDESDAEPSVPVGIVLELESPERVRTALERLSGAWLDAPTVVAPPTGSEALAAAALRGDADEYAPLDGDGDPVERILDAIRPPRGTADEAASAHESDGEPTAANGAGPAVGASTAPVERQPSTESTGEYHRILANELPDEAFVIAADGTYLEAKVRPDAADLYTTTADELPGKTLMEVFPDDDAEELQACIDRTLRTGDIQSIEYAAKTTDGRRRYEGRVVPIDEPIDGRKAVVWLARDITERIQRERELRSRRDELETLNRISAVVGRVIDTLVEAPSREAIEREVCDQLVESELYCGAWITERTGEGTLAFRTGAGDVDAHLDCANELEEGHECLVQQAVETGEIQTETKIPTSDSIPEPLRAAARADGVRSAIAAPISHNDSVYGVLTVLAGREDAFGESERSGFGLLGETIGFTIMAVKNRQLLFSDTVVELEFRIDGGDTFSFDLSERYDCTVSLEWAGTTTDGRTVQYVTIDGLDGETVLEEADAHPSIENCRLIHDGCESCTVEMRLAKSGVRTLANHGATFREVTVDDGVGTCLIEVSQDANVREIAKALTVIYENTELVARREIDRPVRTAAQRRDRVFDQLTDRQLTTLRLAYYSGFFEWPRESTGEEIAEAMDVSPPTMHQHLRKGMKAVLEEFFEAGGGPELN</sequence>
<dbReference type="eggNOG" id="arCOG02278">
    <property type="taxonomic scope" value="Archaea"/>
</dbReference>
<dbReference type="EMBL" id="CP001864">
    <property type="protein sequence ID" value="ADB63846.1"/>
    <property type="molecule type" value="Genomic_DNA"/>
</dbReference>
<dbReference type="InterPro" id="IPR007050">
    <property type="entry name" value="HTH_bacterioopsin"/>
</dbReference>
<dbReference type="InterPro" id="IPR036388">
    <property type="entry name" value="WH-like_DNA-bd_sf"/>
</dbReference>
<dbReference type="KEGG" id="htu:Htur_5215"/>
<evidence type="ECO:0000256" key="1">
    <source>
        <dbReference type="ARBA" id="ARBA00023015"/>
    </source>
</evidence>
<keyword evidence="7" id="KW-1185">Reference proteome</keyword>
<dbReference type="InterPro" id="IPR013324">
    <property type="entry name" value="RNA_pol_sigma_r3/r4-like"/>
</dbReference>
<dbReference type="Proteomes" id="UP000001903">
    <property type="component" value="Plasmid pHTUR04"/>
</dbReference>
<dbReference type="CDD" id="cd00130">
    <property type="entry name" value="PAS"/>
    <property type="match status" value="1"/>
</dbReference>
<keyword evidence="6" id="KW-0614">Plasmid</keyword>
<reference evidence="6 7" key="1">
    <citation type="journal article" date="2010" name="Stand. Genomic Sci.">
        <title>Complete genome sequence of Haloterrigena turkmenica type strain (4k).</title>
        <authorList>
            <person name="Saunders E."/>
            <person name="Tindall B.J."/>
            <person name="Fahnrich R."/>
            <person name="Lapidus A."/>
            <person name="Copeland A."/>
            <person name="Del Rio T.G."/>
            <person name="Lucas S."/>
            <person name="Chen F."/>
            <person name="Tice H."/>
            <person name="Cheng J.F."/>
            <person name="Han C."/>
            <person name="Detter J.C."/>
            <person name="Bruce D."/>
            <person name="Goodwin L."/>
            <person name="Chain P."/>
            <person name="Pitluck S."/>
            <person name="Pati A."/>
            <person name="Ivanova N."/>
            <person name="Mavromatis K."/>
            <person name="Chen A."/>
            <person name="Palaniappan K."/>
            <person name="Land M."/>
            <person name="Hauser L."/>
            <person name="Chang Y.J."/>
            <person name="Jeffries C.D."/>
            <person name="Brettin T."/>
            <person name="Rohde M."/>
            <person name="Goker M."/>
            <person name="Bristow J."/>
            <person name="Eisen J.A."/>
            <person name="Markowitz V."/>
            <person name="Hugenholtz P."/>
            <person name="Klenk H.P."/>
            <person name="Kyrpides N.C."/>
        </authorList>
    </citation>
    <scope>NUCLEOTIDE SEQUENCE [LARGE SCALE GENOMIC DNA]</scope>
    <source>
        <strain evidence="7">ATCC 51198 / DSM 5511 / JCM 9101 / NCIMB 13204 / VKM B-1734 / 4k</strain>
    </source>
</reference>
<dbReference type="InterPro" id="IPR031803">
    <property type="entry name" value="BAT_GAF/HTH-assoc"/>
</dbReference>
<dbReference type="Pfam" id="PF13185">
    <property type="entry name" value="GAF_2"/>
    <property type="match status" value="1"/>
</dbReference>
<evidence type="ECO:0000259" key="4">
    <source>
        <dbReference type="PROSITE" id="PS50112"/>
    </source>
</evidence>
<evidence type="ECO:0000313" key="7">
    <source>
        <dbReference type="Proteomes" id="UP000001903"/>
    </source>
</evidence>
<dbReference type="Pfam" id="PF08448">
    <property type="entry name" value="PAS_4"/>
    <property type="match status" value="1"/>
</dbReference>
<protein>
    <submittedName>
        <fullName evidence="6">PAS/PAC sensor protein</fullName>
    </submittedName>
</protein>
<keyword evidence="1" id="KW-0805">Transcription regulation</keyword>
<feature type="region of interest" description="Disordered" evidence="3">
    <location>
        <begin position="107"/>
        <end position="149"/>
    </location>
</feature>
<dbReference type="Gene3D" id="1.10.10.10">
    <property type="entry name" value="Winged helix-like DNA-binding domain superfamily/Winged helix DNA-binding domain"/>
    <property type="match status" value="1"/>
</dbReference>
<proteinExistence type="predicted"/>
<dbReference type="SUPFAM" id="SSF55781">
    <property type="entry name" value="GAF domain-like"/>
    <property type="match status" value="1"/>
</dbReference>
<dbReference type="Pfam" id="PF15915">
    <property type="entry name" value="BAT"/>
    <property type="match status" value="1"/>
</dbReference>
<dbReference type="PROSITE" id="PS50113">
    <property type="entry name" value="PAC"/>
    <property type="match status" value="1"/>
</dbReference>
<feature type="domain" description="PAC" evidence="5">
    <location>
        <begin position="223"/>
        <end position="274"/>
    </location>
</feature>
<dbReference type="NCBIfam" id="TIGR00229">
    <property type="entry name" value="sensory_box"/>
    <property type="match status" value="1"/>
</dbReference>
<dbReference type="InterPro" id="IPR000014">
    <property type="entry name" value="PAS"/>
</dbReference>
<dbReference type="PANTHER" id="PTHR34236:SF1">
    <property type="entry name" value="DIMETHYL SULFOXIDE REDUCTASE TRANSCRIPTIONAL ACTIVATOR"/>
    <property type="match status" value="1"/>
</dbReference>
<dbReference type="Gene3D" id="3.30.450.20">
    <property type="entry name" value="PAS domain"/>
    <property type="match status" value="1"/>
</dbReference>
<keyword evidence="2" id="KW-0804">Transcription</keyword>
<dbReference type="InterPro" id="IPR013656">
    <property type="entry name" value="PAS_4"/>
</dbReference>
<dbReference type="HOGENOM" id="CLU_010057_3_0_2"/>
<dbReference type="InterPro" id="IPR000700">
    <property type="entry name" value="PAS-assoc_C"/>
</dbReference>
<feature type="compositionally biased region" description="Basic and acidic residues" evidence="3">
    <location>
        <begin position="14"/>
        <end position="25"/>
    </location>
</feature>
<geneLocation type="plasmid" evidence="6 7">
    <name>pHTUR04</name>
</geneLocation>
<evidence type="ECO:0000256" key="2">
    <source>
        <dbReference type="ARBA" id="ARBA00023163"/>
    </source>
</evidence>
<evidence type="ECO:0000259" key="5">
    <source>
        <dbReference type="PROSITE" id="PS50113"/>
    </source>
</evidence>
<organism evidence="6 7">
    <name type="scientific">Haloterrigena turkmenica (strain ATCC 51198 / DSM 5511 / JCM 9101 / NCIMB 13204 / VKM B-1734 / 4k)</name>
    <name type="common">Halococcus turkmenicus</name>
    <dbReference type="NCBI Taxonomy" id="543526"/>
    <lineage>
        <taxon>Archaea</taxon>
        <taxon>Methanobacteriati</taxon>
        <taxon>Methanobacteriota</taxon>
        <taxon>Stenosarchaea group</taxon>
        <taxon>Halobacteria</taxon>
        <taxon>Halobacteriales</taxon>
        <taxon>Natrialbaceae</taxon>
        <taxon>Haloterrigena</taxon>
    </lineage>
</organism>
<evidence type="ECO:0000313" key="6">
    <source>
        <dbReference type="EMBL" id="ADB63846.1"/>
    </source>
</evidence>
<dbReference type="SUPFAM" id="SSF88659">
    <property type="entry name" value="Sigma3 and sigma4 domains of RNA polymerase sigma factors"/>
    <property type="match status" value="1"/>
</dbReference>
<feature type="domain" description="PAS" evidence="4">
    <location>
        <begin position="147"/>
        <end position="220"/>
    </location>
</feature>
<dbReference type="PROSITE" id="PS50112">
    <property type="entry name" value="PAS"/>
    <property type="match status" value="1"/>
</dbReference>